<reference evidence="12 13" key="1">
    <citation type="journal article" date="2016" name="Nat. Commun.">
        <title>Thousands of microbial genomes shed light on interconnected biogeochemical processes in an aquifer system.</title>
        <authorList>
            <person name="Anantharaman K."/>
            <person name="Brown C.T."/>
            <person name="Hug L.A."/>
            <person name="Sharon I."/>
            <person name="Castelle C.J."/>
            <person name="Probst A.J."/>
            <person name="Thomas B.C."/>
            <person name="Singh A."/>
            <person name="Wilkins M.J."/>
            <person name="Karaoz U."/>
            <person name="Brodie E.L."/>
            <person name="Williams K.H."/>
            <person name="Hubbard S.S."/>
            <person name="Banfield J.F."/>
        </authorList>
    </citation>
    <scope>NUCLEOTIDE SEQUENCE [LARGE SCALE GENOMIC DNA]</scope>
</reference>
<dbReference type="PROSITE" id="PS00211">
    <property type="entry name" value="ABC_TRANSPORTER_1"/>
    <property type="match status" value="1"/>
</dbReference>
<proteinExistence type="inferred from homology"/>
<dbReference type="InterPro" id="IPR003439">
    <property type="entry name" value="ABC_transporter-like_ATP-bd"/>
</dbReference>
<evidence type="ECO:0000313" key="12">
    <source>
        <dbReference type="EMBL" id="OGM08390.1"/>
    </source>
</evidence>
<dbReference type="FunFam" id="3.40.50.300:FF:000056">
    <property type="entry name" value="Cell division ATP-binding protein FtsE"/>
    <property type="match status" value="1"/>
</dbReference>
<keyword evidence="6 9" id="KW-0067">ATP-binding</keyword>
<dbReference type="Proteomes" id="UP000176939">
    <property type="component" value="Unassembled WGS sequence"/>
</dbReference>
<comment type="similarity">
    <text evidence="1 9">Belongs to the ABC transporter superfamily.</text>
</comment>
<name>A0A1F7X003_9BACT</name>
<comment type="caution">
    <text evidence="12">The sequence shown here is derived from an EMBL/GenBank/DDBJ whole genome shotgun (WGS) entry which is preliminary data.</text>
</comment>
<dbReference type="NCBIfam" id="TIGR02673">
    <property type="entry name" value="FtsE"/>
    <property type="match status" value="1"/>
</dbReference>
<keyword evidence="5 9" id="KW-0547">Nucleotide-binding</keyword>
<dbReference type="GO" id="GO:0016887">
    <property type="term" value="F:ATP hydrolysis activity"/>
    <property type="evidence" value="ECO:0007669"/>
    <property type="project" value="InterPro"/>
</dbReference>
<dbReference type="PANTHER" id="PTHR24220">
    <property type="entry name" value="IMPORT ATP-BINDING PROTEIN"/>
    <property type="match status" value="1"/>
</dbReference>
<dbReference type="InterPro" id="IPR027417">
    <property type="entry name" value="P-loop_NTPase"/>
</dbReference>
<dbReference type="EMBL" id="MGFQ01000048">
    <property type="protein sequence ID" value="OGM08390.1"/>
    <property type="molecule type" value="Genomic_DNA"/>
</dbReference>
<evidence type="ECO:0000256" key="9">
    <source>
        <dbReference type="RuleBase" id="RU365094"/>
    </source>
</evidence>
<accession>A0A1F7X003</accession>
<evidence type="ECO:0000256" key="2">
    <source>
        <dbReference type="ARBA" id="ARBA00020019"/>
    </source>
</evidence>
<keyword evidence="8 9" id="KW-0131">Cell cycle</keyword>
<comment type="function">
    <text evidence="9">Part of the ABC transporter FtsEX involved in cellular division.</text>
</comment>
<dbReference type="InterPro" id="IPR005286">
    <property type="entry name" value="Cell_div_FtsE"/>
</dbReference>
<dbReference type="SUPFAM" id="SSF52540">
    <property type="entry name" value="P-loop containing nucleoside triphosphate hydrolases"/>
    <property type="match status" value="1"/>
</dbReference>
<evidence type="ECO:0000259" key="11">
    <source>
        <dbReference type="PROSITE" id="PS50893"/>
    </source>
</evidence>
<dbReference type="PANTHER" id="PTHR24220:SF470">
    <property type="entry name" value="CELL DIVISION ATP-BINDING PROTEIN FTSE"/>
    <property type="match status" value="1"/>
</dbReference>
<evidence type="ECO:0000256" key="3">
    <source>
        <dbReference type="ARBA" id="ARBA00022475"/>
    </source>
</evidence>
<protein>
    <recommendedName>
        <fullName evidence="2 9">Cell division ATP-binding protein FtsE</fullName>
    </recommendedName>
</protein>
<comment type="subunit">
    <text evidence="9">Homodimer. Forms a membrane-associated complex with FtsX.</text>
</comment>
<gene>
    <name evidence="9" type="primary">ftsE</name>
    <name evidence="12" type="ORF">A2Z67_01550</name>
</gene>
<dbReference type="GO" id="GO:0005524">
    <property type="term" value="F:ATP binding"/>
    <property type="evidence" value="ECO:0007669"/>
    <property type="project" value="UniProtKB-UniRule"/>
</dbReference>
<dbReference type="SMART" id="SM00382">
    <property type="entry name" value="AAA"/>
    <property type="match status" value="1"/>
</dbReference>
<keyword evidence="3 9" id="KW-1003">Cell membrane</keyword>
<keyword evidence="7 9" id="KW-0472">Membrane</keyword>
<comment type="subcellular location">
    <subcellularLocation>
        <location evidence="9">Cell membrane</location>
        <topology evidence="9">Peripheral membrane protein</topology>
        <orientation evidence="9">Cytoplasmic side</orientation>
    </subcellularLocation>
</comment>
<dbReference type="Pfam" id="PF00005">
    <property type="entry name" value="ABC_tran"/>
    <property type="match status" value="1"/>
</dbReference>
<dbReference type="AlphaFoldDB" id="A0A1F7X003"/>
<evidence type="ECO:0000256" key="10">
    <source>
        <dbReference type="SAM" id="MobiDB-lite"/>
    </source>
</evidence>
<dbReference type="GO" id="GO:0022857">
    <property type="term" value="F:transmembrane transporter activity"/>
    <property type="evidence" value="ECO:0007669"/>
    <property type="project" value="TreeGrafter"/>
</dbReference>
<evidence type="ECO:0000256" key="5">
    <source>
        <dbReference type="ARBA" id="ARBA00022741"/>
    </source>
</evidence>
<evidence type="ECO:0000256" key="6">
    <source>
        <dbReference type="ARBA" id="ARBA00022840"/>
    </source>
</evidence>
<dbReference type="GO" id="GO:0005886">
    <property type="term" value="C:plasma membrane"/>
    <property type="evidence" value="ECO:0007669"/>
    <property type="project" value="UniProtKB-SubCell"/>
</dbReference>
<organism evidence="12 13">
    <name type="scientific">Candidatus Woesebacteria bacterium RBG_13_36_22</name>
    <dbReference type="NCBI Taxonomy" id="1802478"/>
    <lineage>
        <taxon>Bacteria</taxon>
        <taxon>Candidatus Woeseibacteriota</taxon>
    </lineage>
</organism>
<dbReference type="InterPro" id="IPR017871">
    <property type="entry name" value="ABC_transporter-like_CS"/>
</dbReference>
<feature type="domain" description="ABC transporter" evidence="11">
    <location>
        <begin position="2"/>
        <end position="236"/>
    </location>
</feature>
<feature type="region of interest" description="Disordered" evidence="10">
    <location>
        <begin position="219"/>
        <end position="249"/>
    </location>
</feature>
<sequence length="249" mass="27782">MLEFKNVTKKFGNITALDNVNFNIKDGGFVFITGPSGSGKTTLLRLILGEIKSDKGEIILDGQNISKLPNNKIPKLRQHIGVIFQDFKVLLERTVRENVEVALAVIGLSRDEWKARVDHVLDLVNLKERSEFFPSQLAGGELQRLSMARALVINPNIILADEPTGNLDWETADKIMDLFGKINKEGKTVVMATHNKLIIDHMKKRTIELREGSLVLDSGVKPDDNSSKAETIIIGSKKEQKEKVESKVK</sequence>
<evidence type="ECO:0000256" key="1">
    <source>
        <dbReference type="ARBA" id="ARBA00005417"/>
    </source>
</evidence>
<keyword evidence="4 9" id="KW-0132">Cell division</keyword>
<evidence type="ECO:0000256" key="8">
    <source>
        <dbReference type="ARBA" id="ARBA00023306"/>
    </source>
</evidence>
<evidence type="ECO:0000313" key="13">
    <source>
        <dbReference type="Proteomes" id="UP000176939"/>
    </source>
</evidence>
<dbReference type="InterPro" id="IPR003593">
    <property type="entry name" value="AAA+_ATPase"/>
</dbReference>
<dbReference type="Gene3D" id="3.40.50.300">
    <property type="entry name" value="P-loop containing nucleotide triphosphate hydrolases"/>
    <property type="match status" value="1"/>
</dbReference>
<feature type="compositionally biased region" description="Basic and acidic residues" evidence="10">
    <location>
        <begin position="236"/>
        <end position="249"/>
    </location>
</feature>
<dbReference type="InterPro" id="IPR015854">
    <property type="entry name" value="ABC_transpr_LolD-like"/>
</dbReference>
<dbReference type="GO" id="GO:0051301">
    <property type="term" value="P:cell division"/>
    <property type="evidence" value="ECO:0007669"/>
    <property type="project" value="UniProtKB-UniRule"/>
</dbReference>
<evidence type="ECO:0000256" key="7">
    <source>
        <dbReference type="ARBA" id="ARBA00023136"/>
    </source>
</evidence>
<dbReference type="PROSITE" id="PS50893">
    <property type="entry name" value="ABC_TRANSPORTER_2"/>
    <property type="match status" value="1"/>
</dbReference>
<evidence type="ECO:0000256" key="4">
    <source>
        <dbReference type="ARBA" id="ARBA00022618"/>
    </source>
</evidence>